<accession>A0AAD9A555</accession>
<reference evidence="1" key="1">
    <citation type="submission" date="2023-01" db="EMBL/GenBank/DDBJ databases">
        <title>Colletotrichum chrysophilum M932 genome sequence.</title>
        <authorList>
            <person name="Baroncelli R."/>
        </authorList>
    </citation>
    <scope>NUCLEOTIDE SEQUENCE</scope>
    <source>
        <strain evidence="1">M932</strain>
    </source>
</reference>
<protein>
    <submittedName>
        <fullName evidence="1">Uncharacterized protein</fullName>
    </submittedName>
</protein>
<keyword evidence="2" id="KW-1185">Reference proteome</keyword>
<dbReference type="EMBL" id="JAQOWY010000539">
    <property type="protein sequence ID" value="KAK1840685.1"/>
    <property type="molecule type" value="Genomic_DNA"/>
</dbReference>
<dbReference type="Proteomes" id="UP001243330">
    <property type="component" value="Unassembled WGS sequence"/>
</dbReference>
<dbReference type="AlphaFoldDB" id="A0AAD9A555"/>
<name>A0AAD9A555_9PEZI</name>
<organism evidence="1 2">
    <name type="scientific">Colletotrichum chrysophilum</name>
    <dbReference type="NCBI Taxonomy" id="1836956"/>
    <lineage>
        <taxon>Eukaryota</taxon>
        <taxon>Fungi</taxon>
        <taxon>Dikarya</taxon>
        <taxon>Ascomycota</taxon>
        <taxon>Pezizomycotina</taxon>
        <taxon>Sordariomycetes</taxon>
        <taxon>Hypocreomycetidae</taxon>
        <taxon>Glomerellales</taxon>
        <taxon>Glomerellaceae</taxon>
        <taxon>Colletotrichum</taxon>
        <taxon>Colletotrichum gloeosporioides species complex</taxon>
    </lineage>
</organism>
<evidence type="ECO:0000313" key="2">
    <source>
        <dbReference type="Proteomes" id="UP001243330"/>
    </source>
</evidence>
<evidence type="ECO:0000313" key="1">
    <source>
        <dbReference type="EMBL" id="KAK1840685.1"/>
    </source>
</evidence>
<gene>
    <name evidence="1" type="ORF">CCHR01_16678</name>
</gene>
<sequence length="175" mass="18649">MDLQASVIEIAAACLTCTGTINGSVKPFFPFAPPPPPPGRWPCMFGWVLSSNFFLLSCVCCHGKGSSEGEKDEEAEEAYDYVPSGGVSPYQANGGRTQVNVSSVVDLDLALRGPLPQSSVPSKERAAQALMMNDVGLVLSFMSLALCIFPPPVDATCLWSLPCPRSRGVSYYVLP</sequence>
<proteinExistence type="predicted"/>
<comment type="caution">
    <text evidence="1">The sequence shown here is derived from an EMBL/GenBank/DDBJ whole genome shotgun (WGS) entry which is preliminary data.</text>
</comment>